<evidence type="ECO:0000256" key="1">
    <source>
        <dbReference type="SAM" id="MobiDB-lite"/>
    </source>
</evidence>
<dbReference type="EMBL" id="BGPR01015225">
    <property type="protein sequence ID" value="GBN68485.1"/>
    <property type="molecule type" value="Genomic_DNA"/>
</dbReference>
<proteinExistence type="predicted"/>
<accession>A0A4Y2QZE0</accession>
<organism evidence="2 3">
    <name type="scientific">Araneus ventricosus</name>
    <name type="common">Orbweaver spider</name>
    <name type="synonym">Epeira ventricosa</name>
    <dbReference type="NCBI Taxonomy" id="182803"/>
    <lineage>
        <taxon>Eukaryota</taxon>
        <taxon>Metazoa</taxon>
        <taxon>Ecdysozoa</taxon>
        <taxon>Arthropoda</taxon>
        <taxon>Chelicerata</taxon>
        <taxon>Arachnida</taxon>
        <taxon>Araneae</taxon>
        <taxon>Araneomorphae</taxon>
        <taxon>Entelegynae</taxon>
        <taxon>Araneoidea</taxon>
        <taxon>Araneidae</taxon>
        <taxon>Araneus</taxon>
    </lineage>
</organism>
<protein>
    <submittedName>
        <fullName evidence="2">Uncharacterized protein</fullName>
    </submittedName>
</protein>
<gene>
    <name evidence="2" type="ORF">AVEN_180319_1</name>
</gene>
<name>A0A4Y2QZE0_ARAVE</name>
<sequence length="84" mass="10125">MQLRNLFGRQLLTVGFLKLIDSIFHLQFHDPRQRQNLVDFRFHRYCLKLTLDNTTRLLQNRNKGSRGDPFPDILDHSDQAKMWK</sequence>
<evidence type="ECO:0000313" key="3">
    <source>
        <dbReference type="Proteomes" id="UP000499080"/>
    </source>
</evidence>
<evidence type="ECO:0000313" key="2">
    <source>
        <dbReference type="EMBL" id="GBN68485.1"/>
    </source>
</evidence>
<feature type="compositionally biased region" description="Basic and acidic residues" evidence="1">
    <location>
        <begin position="73"/>
        <end position="84"/>
    </location>
</feature>
<keyword evidence="3" id="KW-1185">Reference proteome</keyword>
<feature type="region of interest" description="Disordered" evidence="1">
    <location>
        <begin position="60"/>
        <end position="84"/>
    </location>
</feature>
<dbReference type="Proteomes" id="UP000499080">
    <property type="component" value="Unassembled WGS sequence"/>
</dbReference>
<dbReference type="AlphaFoldDB" id="A0A4Y2QZE0"/>
<reference evidence="2 3" key="1">
    <citation type="journal article" date="2019" name="Sci. Rep.">
        <title>Orb-weaving spider Araneus ventricosus genome elucidates the spidroin gene catalogue.</title>
        <authorList>
            <person name="Kono N."/>
            <person name="Nakamura H."/>
            <person name="Ohtoshi R."/>
            <person name="Moran D.A.P."/>
            <person name="Shinohara A."/>
            <person name="Yoshida Y."/>
            <person name="Fujiwara M."/>
            <person name="Mori M."/>
            <person name="Tomita M."/>
            <person name="Arakawa K."/>
        </authorList>
    </citation>
    <scope>NUCLEOTIDE SEQUENCE [LARGE SCALE GENOMIC DNA]</scope>
</reference>
<comment type="caution">
    <text evidence="2">The sequence shown here is derived from an EMBL/GenBank/DDBJ whole genome shotgun (WGS) entry which is preliminary data.</text>
</comment>